<protein>
    <recommendedName>
        <fullName evidence="4">Pyridoxamine 5'-phosphate oxidase putative domain-containing protein</fullName>
    </recommendedName>
</protein>
<dbReference type="InterPro" id="IPR012349">
    <property type="entry name" value="Split_barrel_FMN-bd"/>
</dbReference>
<organism evidence="2 3">
    <name type="scientific">Roseivirga seohaensis</name>
    <dbReference type="NCBI Taxonomy" id="1914963"/>
    <lineage>
        <taxon>Bacteria</taxon>
        <taxon>Pseudomonadati</taxon>
        <taxon>Bacteroidota</taxon>
        <taxon>Cytophagia</taxon>
        <taxon>Cytophagales</taxon>
        <taxon>Roseivirgaceae</taxon>
        <taxon>Roseivirga</taxon>
    </lineage>
</organism>
<dbReference type="SUPFAM" id="SSF50475">
    <property type="entry name" value="FMN-binding split barrel"/>
    <property type="match status" value="1"/>
</dbReference>
<dbReference type="STRING" id="1914963.AWW67_10805"/>
<gene>
    <name evidence="2" type="ORF">AWW67_10805</name>
</gene>
<dbReference type="RefSeq" id="WP_062302799.1">
    <property type="nucleotide sequence ID" value="NZ_LRPB01000048.1"/>
</dbReference>
<evidence type="ECO:0000313" key="2">
    <source>
        <dbReference type="EMBL" id="KYG79798.1"/>
    </source>
</evidence>
<evidence type="ECO:0008006" key="4">
    <source>
        <dbReference type="Google" id="ProtNLM"/>
    </source>
</evidence>
<dbReference type="Proteomes" id="UP000075663">
    <property type="component" value="Unassembled WGS sequence"/>
</dbReference>
<evidence type="ECO:0000313" key="3">
    <source>
        <dbReference type="Proteomes" id="UP000075663"/>
    </source>
</evidence>
<name>A0A150XM24_9BACT</name>
<evidence type="ECO:0000256" key="1">
    <source>
        <dbReference type="SAM" id="Coils"/>
    </source>
</evidence>
<dbReference type="Gene3D" id="2.30.110.10">
    <property type="entry name" value="Electron Transport, Fmn-binding Protein, Chain A"/>
    <property type="match status" value="1"/>
</dbReference>
<comment type="caution">
    <text evidence="2">The sequence shown here is derived from an EMBL/GenBank/DDBJ whole genome shotgun (WGS) entry which is preliminary data.</text>
</comment>
<reference evidence="2 3" key="1">
    <citation type="submission" date="2016-01" db="EMBL/GenBank/DDBJ databases">
        <title>Genome sequencing of Roseivirga seohaensis SW-152.</title>
        <authorList>
            <person name="Selvaratnam C."/>
            <person name="Thevarajoo S."/>
            <person name="Goh K.M."/>
            <person name="Ee R."/>
            <person name="Chan K.-G."/>
            <person name="Chong C.S."/>
        </authorList>
    </citation>
    <scope>NUCLEOTIDE SEQUENCE [LARGE SCALE GENOMIC DNA]</scope>
    <source>
        <strain evidence="2 3">SW-152</strain>
    </source>
</reference>
<dbReference type="EMBL" id="LRPB01000048">
    <property type="protein sequence ID" value="KYG79798.1"/>
    <property type="molecule type" value="Genomic_DNA"/>
</dbReference>
<sequence>MDIIKNWDFIRQHFSKSFRSNFYVSIASVDINNNPTVTPIGSLFLNDNQTGFYFEKFAVKLSKNADSNPNICVLGVNSNRWFWIKSLFKGKFTNPPAIKLYGKLGEKRKATTKEIERLNRRMRATKSLKGNAYLWKKMDSIRDIKFTSAEQINLGKMTTIKNI</sequence>
<dbReference type="AlphaFoldDB" id="A0A150XM24"/>
<keyword evidence="1" id="KW-0175">Coiled coil</keyword>
<accession>A0A150XM24</accession>
<feature type="coiled-coil region" evidence="1">
    <location>
        <begin position="101"/>
        <end position="128"/>
    </location>
</feature>
<proteinExistence type="predicted"/>